<organism evidence="3 4">
    <name type="scientific">Pseudoneobacillus rhizosphaerae</name>
    <dbReference type="NCBI Taxonomy" id="2880968"/>
    <lineage>
        <taxon>Bacteria</taxon>
        <taxon>Bacillati</taxon>
        <taxon>Bacillota</taxon>
        <taxon>Bacilli</taxon>
        <taxon>Bacillales</taxon>
        <taxon>Bacillaceae</taxon>
        <taxon>Pseudoneobacillus</taxon>
    </lineage>
</organism>
<dbReference type="AlphaFoldDB" id="A0A9C7GBS3"/>
<evidence type="ECO:0008006" key="5">
    <source>
        <dbReference type="Google" id="ProtNLM"/>
    </source>
</evidence>
<name>A0A9C7GBS3_9BACI</name>
<feature type="transmembrane region" description="Helical" evidence="1">
    <location>
        <begin position="250"/>
        <end position="269"/>
    </location>
</feature>
<feature type="chain" id="PRO_5039481849" description="DUF916 domain-containing protein" evidence="2">
    <location>
        <begin position="23"/>
        <end position="343"/>
    </location>
</feature>
<evidence type="ECO:0000256" key="2">
    <source>
        <dbReference type="SAM" id="SignalP"/>
    </source>
</evidence>
<keyword evidence="1" id="KW-0472">Membrane</keyword>
<dbReference type="Proteomes" id="UP000789845">
    <property type="component" value="Unassembled WGS sequence"/>
</dbReference>
<keyword evidence="1" id="KW-1133">Transmembrane helix</keyword>
<evidence type="ECO:0000313" key="3">
    <source>
        <dbReference type="EMBL" id="CAG9609323.1"/>
    </source>
</evidence>
<reference evidence="3" key="1">
    <citation type="submission" date="2021-10" db="EMBL/GenBank/DDBJ databases">
        <authorList>
            <person name="Criscuolo A."/>
        </authorList>
    </citation>
    <scope>NUCLEOTIDE SEQUENCE</scope>
    <source>
        <strain evidence="3">CIP111885</strain>
    </source>
</reference>
<keyword evidence="4" id="KW-1185">Reference proteome</keyword>
<comment type="caution">
    <text evidence="3">The sequence shown here is derived from an EMBL/GenBank/DDBJ whole genome shotgun (WGS) entry which is preliminary data.</text>
</comment>
<sequence>MKKFWFSLIFCFLLTPSLLVSAFGQTPVYVDMEYIIIRPSDEGTVALMHMTSVKNLLEEEYKGDGQSKTVLTVNIPKGATNLQVHDNSLGMTEINSGFTTTKAIPAKESIILPYSYWLENSKDGIEFQYPYPVQAMQILVPEKSGSLMIQGLEYTIQDLFEFEGQKYYGYNIAGIAEDQPFTVIYDQEKQPSPDQIQAAIDENATTANKENAESDNAALGDITHSAPVFHNPGHIRMWYQSPLSGFEPHVLMIVLAVILLGGTGYYSYFRWKGKLLEDQRLSDKEEQAFLLLINKRKAIMDKIEELEENYTDGQISDEDYQKKLEAFKHHLLQVKLNLQKYTE</sequence>
<proteinExistence type="predicted"/>
<evidence type="ECO:0000313" key="4">
    <source>
        <dbReference type="Proteomes" id="UP000789845"/>
    </source>
</evidence>
<dbReference type="RefSeq" id="WP_230497561.1">
    <property type="nucleotide sequence ID" value="NZ_CAKJTG010000018.1"/>
</dbReference>
<dbReference type="EMBL" id="CAKJTG010000018">
    <property type="protein sequence ID" value="CAG9609323.1"/>
    <property type="molecule type" value="Genomic_DNA"/>
</dbReference>
<accession>A0A9C7GBS3</accession>
<feature type="signal peptide" evidence="2">
    <location>
        <begin position="1"/>
        <end position="22"/>
    </location>
</feature>
<gene>
    <name evidence="3" type="ORF">NEOCIP111885_03065</name>
</gene>
<keyword evidence="1" id="KW-0812">Transmembrane</keyword>
<keyword evidence="2" id="KW-0732">Signal</keyword>
<protein>
    <recommendedName>
        <fullName evidence="5">DUF916 domain-containing protein</fullName>
    </recommendedName>
</protein>
<evidence type="ECO:0000256" key="1">
    <source>
        <dbReference type="SAM" id="Phobius"/>
    </source>
</evidence>